<reference evidence="3" key="1">
    <citation type="journal article" date="2013" name="Proc. Natl. Acad. Sci. U.S.A.">
        <title>Improving the coverage of the cyanobacterial phylum using diversity-driven genome sequencing.</title>
        <authorList>
            <person name="Shih P.M."/>
            <person name="Wu D."/>
            <person name="Latifi A."/>
            <person name="Axen S.D."/>
            <person name="Fewer D.P."/>
            <person name="Talla E."/>
            <person name="Calteau A."/>
            <person name="Cai F."/>
            <person name="Tandeau de Marsac N."/>
            <person name="Rippka R."/>
            <person name="Herdman M."/>
            <person name="Sivonen K."/>
            <person name="Coursin T."/>
            <person name="Laurent T."/>
            <person name="Goodwin L."/>
            <person name="Nolan M."/>
            <person name="Davenport K.W."/>
            <person name="Han C.S."/>
            <person name="Rubin E.M."/>
            <person name="Eisen J.A."/>
            <person name="Woyke T."/>
            <person name="Gugger M."/>
            <person name="Kerfeld C.A."/>
        </authorList>
    </citation>
    <scope>NUCLEOTIDE SEQUENCE [LARGE SCALE GENOMIC DNA]</scope>
    <source>
        <strain evidence="3">ATCC 29140 / PCC 7202</strain>
    </source>
</reference>
<dbReference type="HOGENOM" id="CLU_1052596_0_0_3"/>
<feature type="transmembrane region" description="Helical" evidence="1">
    <location>
        <begin position="118"/>
        <end position="142"/>
    </location>
</feature>
<dbReference type="AlphaFoldDB" id="K9YMZ7"/>
<feature type="transmembrane region" description="Helical" evidence="1">
    <location>
        <begin position="89"/>
        <end position="106"/>
    </location>
</feature>
<keyword evidence="1" id="KW-0472">Membrane</keyword>
<dbReference type="STRING" id="292563.Cyast_1882"/>
<dbReference type="BioCyc" id="CSTA292563:G1353-1891-MONOMER"/>
<protein>
    <submittedName>
        <fullName evidence="2">Uncharacterized protein</fullName>
    </submittedName>
</protein>
<dbReference type="EMBL" id="CP003940">
    <property type="protein sequence ID" value="AFZ47837.1"/>
    <property type="molecule type" value="Genomic_DNA"/>
</dbReference>
<dbReference type="Proteomes" id="UP000010483">
    <property type="component" value="Chromosome"/>
</dbReference>
<name>K9YMZ7_CYASC</name>
<accession>K9YMZ7</accession>
<dbReference type="KEGG" id="csn:Cyast_1882"/>
<evidence type="ECO:0000256" key="1">
    <source>
        <dbReference type="SAM" id="Phobius"/>
    </source>
</evidence>
<organism evidence="2 3">
    <name type="scientific">Cyanobacterium stanieri (strain ATCC 29140 / PCC 7202)</name>
    <dbReference type="NCBI Taxonomy" id="292563"/>
    <lineage>
        <taxon>Bacteria</taxon>
        <taxon>Bacillati</taxon>
        <taxon>Cyanobacteriota</taxon>
        <taxon>Cyanophyceae</taxon>
        <taxon>Oscillatoriophycideae</taxon>
        <taxon>Chroococcales</taxon>
        <taxon>Geminocystaceae</taxon>
        <taxon>Cyanobacterium</taxon>
    </lineage>
</organism>
<keyword evidence="3" id="KW-1185">Reference proteome</keyword>
<feature type="transmembrane region" description="Helical" evidence="1">
    <location>
        <begin position="35"/>
        <end position="68"/>
    </location>
</feature>
<sequence>MVKIKRSNFYLSPRLLSRCYGVLASGGGSKNYGRLWWFVAGFTLAVGDRGLIFASLGAIAFLFFIYNYQGVSFSSFQVLSRFFQAHNRRFTLAVAGSGISAIALYISAKIWSEIDSHWLASAIIFQGLISSGTFALFGWYFYQQKNKQKKINVESFEICINYLIAESPVQRLYGLNQIINLWEIGKITPYQSKYMLDYLLIMKNNEKEPIVYNRLAEFLNQISINSEKKFPPHQNKNPSKSLVNKEQKLSLTINPFALTPQPSK</sequence>
<proteinExistence type="predicted"/>
<evidence type="ECO:0000313" key="2">
    <source>
        <dbReference type="EMBL" id="AFZ47837.1"/>
    </source>
</evidence>
<gene>
    <name evidence="2" type="ordered locus">Cyast_1882</name>
</gene>
<keyword evidence="1" id="KW-0812">Transmembrane</keyword>
<keyword evidence="1" id="KW-1133">Transmembrane helix</keyword>
<evidence type="ECO:0000313" key="3">
    <source>
        <dbReference type="Proteomes" id="UP000010483"/>
    </source>
</evidence>
<dbReference type="eggNOG" id="ENOG5030NQW">
    <property type="taxonomic scope" value="Bacteria"/>
</dbReference>